<evidence type="ECO:0000313" key="1">
    <source>
        <dbReference type="EMBL" id="PWE15512.1"/>
    </source>
</evidence>
<dbReference type="InterPro" id="IPR027396">
    <property type="entry name" value="DsrEFH-like"/>
</dbReference>
<sequence>MSTRVLLHAPTADALERARSNARNLLKDIPDAQIRIIANAQAVKACVEGTEHECDAYTYLCPNTLRNQALSAPERFQTLEQGAITALVKLQAENWIYIRA</sequence>
<dbReference type="EMBL" id="QEXO01000001">
    <property type="protein sequence ID" value="PWE15512.1"/>
    <property type="molecule type" value="Genomic_DNA"/>
</dbReference>
<dbReference type="KEGG" id="afa:UZ73_02965"/>
<dbReference type="SUPFAM" id="SSF75169">
    <property type="entry name" value="DsrEFH-like"/>
    <property type="match status" value="1"/>
</dbReference>
<dbReference type="Gene3D" id="3.40.1260.10">
    <property type="entry name" value="DsrEFH-like"/>
    <property type="match status" value="1"/>
</dbReference>
<accession>A0A0S2JMT4</accession>
<accession>A0A0M9I443</accession>
<evidence type="ECO:0000313" key="2">
    <source>
        <dbReference type="Proteomes" id="UP000245216"/>
    </source>
</evidence>
<dbReference type="GeneID" id="29369395"/>
<dbReference type="RefSeq" id="WP_042481975.1">
    <property type="nucleotide sequence ID" value="NZ_CP013119.1"/>
</dbReference>
<proteinExistence type="predicted"/>
<gene>
    <name evidence="1" type="ORF">DF183_01930</name>
</gene>
<comment type="caution">
    <text evidence="1">The sequence shown here is derived from an EMBL/GenBank/DDBJ whole genome shotgun (WGS) entry which is preliminary data.</text>
</comment>
<dbReference type="OrthoDB" id="8665200at2"/>
<name>A0A0M9I443_ALCFA</name>
<reference evidence="1 2" key="2">
    <citation type="submission" date="2018-05" db="EMBL/GenBank/DDBJ databases">
        <authorList>
            <person name="Lanie J.A."/>
            <person name="Ng W.-L."/>
            <person name="Kazmierczak K.M."/>
            <person name="Andrzejewski T.M."/>
            <person name="Davidsen T.M."/>
            <person name="Wayne K.J."/>
            <person name="Tettelin H."/>
            <person name="Glass J.I."/>
            <person name="Rusch D."/>
            <person name="Podicherti R."/>
            <person name="Tsui H.-C.T."/>
            <person name="Winkler M.E."/>
        </authorList>
    </citation>
    <scope>NUCLEOTIDE SEQUENCE [LARGE SCALE GENOMIC DNA]</scope>
    <source>
        <strain evidence="1 2">YBY</strain>
    </source>
</reference>
<protein>
    <submittedName>
        <fullName evidence="1">Uncharacterized protein</fullName>
    </submittedName>
</protein>
<dbReference type="AlphaFoldDB" id="A0A0M9I443"/>
<dbReference type="STRING" id="511.UZ73_02965"/>
<dbReference type="Proteomes" id="UP000245216">
    <property type="component" value="Unassembled WGS sequence"/>
</dbReference>
<reference evidence="1 2" key="1">
    <citation type="submission" date="2018-05" db="EMBL/GenBank/DDBJ databases">
        <title>Genome Sequence of an Efficient Indole-Degrading Bacterium, Alcaligenes sp.YBY.</title>
        <authorList>
            <person name="Yang B."/>
        </authorList>
    </citation>
    <scope>NUCLEOTIDE SEQUENCE [LARGE SCALE GENOMIC DNA]</scope>
    <source>
        <strain evidence="1 2">YBY</strain>
    </source>
</reference>
<organism evidence="1 2">
    <name type="scientific">Alcaligenes faecalis</name>
    <dbReference type="NCBI Taxonomy" id="511"/>
    <lineage>
        <taxon>Bacteria</taxon>
        <taxon>Pseudomonadati</taxon>
        <taxon>Pseudomonadota</taxon>
        <taxon>Betaproteobacteria</taxon>
        <taxon>Burkholderiales</taxon>
        <taxon>Alcaligenaceae</taxon>
        <taxon>Alcaligenes</taxon>
    </lineage>
</organism>